<dbReference type="PANTHER" id="PTHR43094:SF1">
    <property type="entry name" value="AMINOTRANSFERASE CLASS-III"/>
    <property type="match status" value="1"/>
</dbReference>
<keyword evidence="4" id="KW-0808">Transferase</keyword>
<dbReference type="GO" id="GO:0008483">
    <property type="term" value="F:transaminase activity"/>
    <property type="evidence" value="ECO:0007669"/>
    <property type="project" value="UniProtKB-KW"/>
</dbReference>
<dbReference type="CDD" id="cd00610">
    <property type="entry name" value="OAT_like"/>
    <property type="match status" value="1"/>
</dbReference>
<dbReference type="GO" id="GO:0030170">
    <property type="term" value="F:pyridoxal phosphate binding"/>
    <property type="evidence" value="ECO:0007669"/>
    <property type="project" value="InterPro"/>
</dbReference>
<dbReference type="OrthoDB" id="5419315at2759"/>
<evidence type="ECO:0000313" key="4">
    <source>
        <dbReference type="EMBL" id="KAF2396298.1"/>
    </source>
</evidence>
<accession>A0A6G1HJQ7</accession>
<evidence type="ECO:0000256" key="2">
    <source>
        <dbReference type="ARBA" id="ARBA00022898"/>
    </source>
</evidence>
<reference evidence="4" key="1">
    <citation type="journal article" date="2020" name="Stud. Mycol.">
        <title>101 Dothideomycetes genomes: a test case for predicting lifestyles and emergence of pathogens.</title>
        <authorList>
            <person name="Haridas S."/>
            <person name="Albert R."/>
            <person name="Binder M."/>
            <person name="Bloem J."/>
            <person name="Labutti K."/>
            <person name="Salamov A."/>
            <person name="Andreopoulos B."/>
            <person name="Baker S."/>
            <person name="Barry K."/>
            <person name="Bills G."/>
            <person name="Bluhm B."/>
            <person name="Cannon C."/>
            <person name="Castanera R."/>
            <person name="Culley D."/>
            <person name="Daum C."/>
            <person name="Ezra D."/>
            <person name="Gonzalez J."/>
            <person name="Henrissat B."/>
            <person name="Kuo A."/>
            <person name="Liang C."/>
            <person name="Lipzen A."/>
            <person name="Lutzoni F."/>
            <person name="Magnuson J."/>
            <person name="Mondo S."/>
            <person name="Nolan M."/>
            <person name="Ohm R."/>
            <person name="Pangilinan J."/>
            <person name="Park H.-J."/>
            <person name="Ramirez L."/>
            <person name="Alfaro M."/>
            <person name="Sun H."/>
            <person name="Tritt A."/>
            <person name="Yoshinaga Y."/>
            <person name="Zwiers L.-H."/>
            <person name="Turgeon B."/>
            <person name="Goodwin S."/>
            <person name="Spatafora J."/>
            <person name="Crous P."/>
            <person name="Grigoriev I."/>
        </authorList>
    </citation>
    <scope>NUCLEOTIDE SEQUENCE</scope>
    <source>
        <strain evidence="4">CBS 262.69</strain>
    </source>
</reference>
<dbReference type="InterPro" id="IPR015421">
    <property type="entry name" value="PyrdxlP-dep_Trfase_major"/>
</dbReference>
<comment type="similarity">
    <text evidence="1 3">Belongs to the class-III pyridoxal-phosphate-dependent aminotransferase family.</text>
</comment>
<evidence type="ECO:0000313" key="5">
    <source>
        <dbReference type="Proteomes" id="UP000799640"/>
    </source>
</evidence>
<dbReference type="EMBL" id="ML996707">
    <property type="protein sequence ID" value="KAF2396298.1"/>
    <property type="molecule type" value="Genomic_DNA"/>
</dbReference>
<sequence length="459" mass="48546">MAVPSTHPPNLVPSHVLHRTLHHTPPVVTHASGSYITLSNGQTFLDATTGAAVACLGHGNARVRAAINKQLDSVAYCHSLFFGTSAAEELCAELAVGTGGKMTRALIVSSGSEATEAALKLARQYHLEKPNPESSRTLFISRDGSYHGNTLGALGASGHAGRRAIYEPLLAPGARVSACNAYRGRREGESDGEYVARLAAELDAKFKELGEGRVCAFVAETVVGAALGCVPPVPGYFPAIAAVVRKHGALLILDEVMSGMGRCGTLHAWQAEGVVPDIQTIGKGLGGGYAPVAGVLVNRSVVDVLTAGTGVFVHGQTYQAHPMACAAALEVQRIVREENLVANVARLGEGMGQRLRDKLADCRYVGDVRGRGFFWGIELVKDKTTKEPFDPALKIAMRIHEKGMEPEYSISVYPGTGTANGHTGDHVLLAPAFNITQAEMEHTVDLAARVVLEFFTALE</sequence>
<keyword evidence="4" id="KW-0032">Aminotransferase</keyword>
<keyword evidence="2 3" id="KW-0663">Pyridoxal phosphate</keyword>
<evidence type="ECO:0000256" key="1">
    <source>
        <dbReference type="ARBA" id="ARBA00008954"/>
    </source>
</evidence>
<dbReference type="InterPro" id="IPR005814">
    <property type="entry name" value="Aminotrans_3"/>
</dbReference>
<dbReference type="SUPFAM" id="SSF53383">
    <property type="entry name" value="PLP-dependent transferases"/>
    <property type="match status" value="1"/>
</dbReference>
<evidence type="ECO:0000256" key="3">
    <source>
        <dbReference type="RuleBase" id="RU003560"/>
    </source>
</evidence>
<protein>
    <submittedName>
        <fullName evidence="4">Aminotransferase, class III</fullName>
    </submittedName>
</protein>
<dbReference type="Gene3D" id="3.90.1150.10">
    <property type="entry name" value="Aspartate Aminotransferase, domain 1"/>
    <property type="match status" value="1"/>
</dbReference>
<dbReference type="Gene3D" id="3.40.640.10">
    <property type="entry name" value="Type I PLP-dependent aspartate aminotransferase-like (Major domain)"/>
    <property type="match status" value="1"/>
</dbReference>
<organism evidence="4 5">
    <name type="scientific">Trichodelitschia bisporula</name>
    <dbReference type="NCBI Taxonomy" id="703511"/>
    <lineage>
        <taxon>Eukaryota</taxon>
        <taxon>Fungi</taxon>
        <taxon>Dikarya</taxon>
        <taxon>Ascomycota</taxon>
        <taxon>Pezizomycotina</taxon>
        <taxon>Dothideomycetes</taxon>
        <taxon>Dothideomycetes incertae sedis</taxon>
        <taxon>Phaeotrichales</taxon>
        <taxon>Phaeotrichaceae</taxon>
        <taxon>Trichodelitschia</taxon>
    </lineage>
</organism>
<dbReference type="AlphaFoldDB" id="A0A6G1HJQ7"/>
<dbReference type="InterPro" id="IPR015422">
    <property type="entry name" value="PyrdxlP-dep_Trfase_small"/>
</dbReference>
<dbReference type="InterPro" id="IPR015424">
    <property type="entry name" value="PyrdxlP-dep_Trfase"/>
</dbReference>
<proteinExistence type="inferred from homology"/>
<keyword evidence="5" id="KW-1185">Reference proteome</keyword>
<dbReference type="PANTHER" id="PTHR43094">
    <property type="entry name" value="AMINOTRANSFERASE"/>
    <property type="match status" value="1"/>
</dbReference>
<dbReference type="NCBIfam" id="NF005685">
    <property type="entry name" value="PRK07483.1"/>
    <property type="match status" value="1"/>
</dbReference>
<dbReference type="Pfam" id="PF00202">
    <property type="entry name" value="Aminotran_3"/>
    <property type="match status" value="1"/>
</dbReference>
<gene>
    <name evidence="4" type="ORF">EJ06DRAFT_500175</name>
</gene>
<dbReference type="Proteomes" id="UP000799640">
    <property type="component" value="Unassembled WGS sequence"/>
</dbReference>
<dbReference type="GO" id="GO:0005829">
    <property type="term" value="C:cytosol"/>
    <property type="evidence" value="ECO:0007669"/>
    <property type="project" value="TreeGrafter"/>
</dbReference>
<name>A0A6G1HJQ7_9PEZI</name>